<evidence type="ECO:0000313" key="9">
    <source>
        <dbReference type="Proteomes" id="UP000813444"/>
    </source>
</evidence>
<feature type="region of interest" description="Disordered" evidence="5">
    <location>
        <begin position="798"/>
        <end position="820"/>
    </location>
</feature>
<dbReference type="GO" id="GO:0015031">
    <property type="term" value="P:protein transport"/>
    <property type="evidence" value="ECO:0007669"/>
    <property type="project" value="UniProtKB-KW"/>
</dbReference>
<evidence type="ECO:0000256" key="1">
    <source>
        <dbReference type="ARBA" id="ARBA00004240"/>
    </source>
</evidence>
<dbReference type="OrthoDB" id="3434013at2759"/>
<sequence length="904" mass="100318">MAALVSPAKVVLLAVHLAAHGDLTSLAALAAREATVLRKELLLRILLTHLPETVPSNAYVGFLEKLRDDQLTADLQAELDISPVESLSEEQASRRVTKLHLLKLALPDAPTQGENDPITLFLFHRAYRVDEEAGMLPQLPDLLLPFIDHSPAIRAWAASTILPLLRRNFEYYPHHATPYTLLDFQRLPDPAALEYLLSQTSLDDSDGNSIGRDLRGMVAPWLHNEARWRQHVEVGSDTSNEGSKAQSCPAWEKLLEWILLQSTSSWRTAAAVIEQWNGPQDIELLSGIPLQYPESRQRFVEDSYTRAAIAATYLINESTLEALEGAYRMASKISAKLNEDLPYSLRDAVSGLSDFVFLPGTFPRGAKLTAFMRNDLLEETNPLTAPNPVATRFLVFLIISAFLSARLGVPCTIRKAGDLAMLKDQREQKGEILKLIRSIASHGANHNDEHWVRARNDLLWLHSWGVPGSDHAGGATHGIFGAVSKEFIETEFLKTLLANTRYTLAKRLYEDDSNENLSIETIQDVVYQSALHAFDNASNPNRTRGGLKKCDDTINALPRTMSSAMHLKKRVEALLKAAHALSDYRLVLRQGEPFSPVVLRVHSDPISIIDRVLEQNPRAYTRLQEFSETGFNMMRAGLLSRSEGPASIASSENQFDDMAMVEKRIVAMCVEAALRENDFETAYSYVMSRLGTSTAHETADEWSWSAALKAGQYTRTEASQQPTHLGTASGNLEIRHLEHRLDCLATALRIAPQSQLQEILKTFRRCEEQLDSAIQEEAAKEAAWDAVGDVADLPGAFDTPQPPRVYPPRNSTASAAARHTEEAPMSLFDLSRATARAAQKNFTALSSLQVMGQDKSNDQEVVAEQDQQRVRKRDQLRDAATETLVSGVGWLIGANVQRGRPEAS</sequence>
<feature type="signal peptide" evidence="6">
    <location>
        <begin position="1"/>
        <end position="21"/>
    </location>
</feature>
<evidence type="ECO:0000256" key="6">
    <source>
        <dbReference type="SAM" id="SignalP"/>
    </source>
</evidence>
<protein>
    <submittedName>
        <fullName evidence="8">Sec39 domain-containing protein</fullName>
    </submittedName>
</protein>
<evidence type="ECO:0000259" key="7">
    <source>
        <dbReference type="Pfam" id="PF08314"/>
    </source>
</evidence>
<name>A0A8K0WNG0_9HYPO</name>
<dbReference type="PANTHER" id="PTHR40787:SF3">
    <property type="entry name" value="PROTEIN TRANSPORT PROTEIN SEC39"/>
    <property type="match status" value="1"/>
</dbReference>
<dbReference type="AlphaFoldDB" id="A0A8K0WNG0"/>
<feature type="chain" id="PRO_5035459567" evidence="6">
    <location>
        <begin position="22"/>
        <end position="904"/>
    </location>
</feature>
<keyword evidence="3" id="KW-0256">Endoplasmic reticulum</keyword>
<feature type="domain" description="Sec39" evidence="7">
    <location>
        <begin position="11"/>
        <end position="784"/>
    </location>
</feature>
<dbReference type="Pfam" id="PF08314">
    <property type="entry name" value="Sec39"/>
    <property type="match status" value="1"/>
</dbReference>
<dbReference type="PANTHER" id="PTHR40787">
    <property type="entry name" value="SECRETED PROTEIN"/>
    <property type="match status" value="1"/>
</dbReference>
<evidence type="ECO:0000256" key="3">
    <source>
        <dbReference type="ARBA" id="ARBA00022824"/>
    </source>
</evidence>
<gene>
    <name evidence="8" type="ORF">B0I35DRAFT_482198</name>
</gene>
<dbReference type="GO" id="GO:0005783">
    <property type="term" value="C:endoplasmic reticulum"/>
    <property type="evidence" value="ECO:0007669"/>
    <property type="project" value="UniProtKB-SubCell"/>
</dbReference>
<keyword evidence="4" id="KW-0653">Protein transport</keyword>
<evidence type="ECO:0000256" key="4">
    <source>
        <dbReference type="ARBA" id="ARBA00022927"/>
    </source>
</evidence>
<comment type="caution">
    <text evidence="8">The sequence shown here is derived from an EMBL/GenBank/DDBJ whole genome shotgun (WGS) entry which is preliminary data.</text>
</comment>
<dbReference type="InterPro" id="IPR013244">
    <property type="entry name" value="Sec39_domain"/>
</dbReference>
<evidence type="ECO:0000313" key="8">
    <source>
        <dbReference type="EMBL" id="KAH7309422.1"/>
    </source>
</evidence>
<accession>A0A8K0WNG0</accession>
<organism evidence="8 9">
    <name type="scientific">Stachybotrys elegans</name>
    <dbReference type="NCBI Taxonomy" id="80388"/>
    <lineage>
        <taxon>Eukaryota</taxon>
        <taxon>Fungi</taxon>
        <taxon>Dikarya</taxon>
        <taxon>Ascomycota</taxon>
        <taxon>Pezizomycotina</taxon>
        <taxon>Sordariomycetes</taxon>
        <taxon>Hypocreomycetidae</taxon>
        <taxon>Hypocreales</taxon>
        <taxon>Stachybotryaceae</taxon>
        <taxon>Stachybotrys</taxon>
    </lineage>
</organism>
<evidence type="ECO:0000256" key="5">
    <source>
        <dbReference type="SAM" id="MobiDB-lite"/>
    </source>
</evidence>
<dbReference type="GO" id="GO:0006890">
    <property type="term" value="P:retrograde vesicle-mediated transport, Golgi to endoplasmic reticulum"/>
    <property type="evidence" value="ECO:0007669"/>
    <property type="project" value="InterPro"/>
</dbReference>
<keyword evidence="2" id="KW-0813">Transport</keyword>
<reference evidence="8" key="1">
    <citation type="journal article" date="2021" name="Nat. Commun.">
        <title>Genetic determinants of endophytism in the Arabidopsis root mycobiome.</title>
        <authorList>
            <person name="Mesny F."/>
            <person name="Miyauchi S."/>
            <person name="Thiergart T."/>
            <person name="Pickel B."/>
            <person name="Atanasova L."/>
            <person name="Karlsson M."/>
            <person name="Huettel B."/>
            <person name="Barry K.W."/>
            <person name="Haridas S."/>
            <person name="Chen C."/>
            <person name="Bauer D."/>
            <person name="Andreopoulos W."/>
            <person name="Pangilinan J."/>
            <person name="LaButti K."/>
            <person name="Riley R."/>
            <person name="Lipzen A."/>
            <person name="Clum A."/>
            <person name="Drula E."/>
            <person name="Henrissat B."/>
            <person name="Kohler A."/>
            <person name="Grigoriev I.V."/>
            <person name="Martin F.M."/>
            <person name="Hacquard S."/>
        </authorList>
    </citation>
    <scope>NUCLEOTIDE SEQUENCE</scope>
    <source>
        <strain evidence="8">MPI-CAGE-CH-0235</strain>
    </source>
</reference>
<proteinExistence type="predicted"/>
<keyword evidence="9" id="KW-1185">Reference proteome</keyword>
<comment type="subcellular location">
    <subcellularLocation>
        <location evidence="1">Endoplasmic reticulum</location>
    </subcellularLocation>
</comment>
<keyword evidence="6" id="KW-0732">Signal</keyword>
<evidence type="ECO:0000256" key="2">
    <source>
        <dbReference type="ARBA" id="ARBA00022448"/>
    </source>
</evidence>
<dbReference type="EMBL" id="JAGPNK010000013">
    <property type="protein sequence ID" value="KAH7309422.1"/>
    <property type="molecule type" value="Genomic_DNA"/>
</dbReference>
<dbReference type="Proteomes" id="UP000813444">
    <property type="component" value="Unassembled WGS sequence"/>
</dbReference>